<feature type="transmembrane region" description="Helical" evidence="1">
    <location>
        <begin position="183"/>
        <end position="204"/>
    </location>
</feature>
<dbReference type="PANTHER" id="PTHR46564:SF1">
    <property type="entry name" value="TRANSPOSASE"/>
    <property type="match status" value="1"/>
</dbReference>
<dbReference type="Pfam" id="PF13565">
    <property type="entry name" value="HTH_32"/>
    <property type="match status" value="1"/>
</dbReference>
<keyword evidence="1" id="KW-1133">Transmembrane helix</keyword>
<dbReference type="SUPFAM" id="SSF46689">
    <property type="entry name" value="Homeodomain-like"/>
    <property type="match status" value="1"/>
</dbReference>
<dbReference type="Proteomes" id="UP000607397">
    <property type="component" value="Unassembled WGS sequence"/>
</dbReference>
<feature type="domain" description="Tc1-like transposase DDE" evidence="2">
    <location>
        <begin position="146"/>
        <end position="277"/>
    </location>
</feature>
<organism evidence="3 4">
    <name type="scientific">Petrachloros mirabilis ULC683</name>
    <dbReference type="NCBI Taxonomy" id="2781853"/>
    <lineage>
        <taxon>Bacteria</taxon>
        <taxon>Bacillati</taxon>
        <taxon>Cyanobacteriota</taxon>
        <taxon>Cyanophyceae</taxon>
        <taxon>Synechococcales</taxon>
        <taxon>Petrachlorosaceae</taxon>
        <taxon>Petrachloros</taxon>
        <taxon>Petrachloros mirabilis</taxon>
    </lineage>
</organism>
<name>A0A8K1ZZG9_9CYAN</name>
<dbReference type="NCBIfam" id="NF033545">
    <property type="entry name" value="transpos_IS630"/>
    <property type="match status" value="1"/>
</dbReference>
<reference evidence="3" key="1">
    <citation type="submission" date="2019-12" db="EMBL/GenBank/DDBJ databases">
        <title>High-Quality draft genome sequences of three cyanobacteria isolated from the limestone walls of the Old Cathedral of Coimbra.</title>
        <authorList>
            <person name="Tiago I."/>
            <person name="Soares F."/>
            <person name="Portugal A."/>
        </authorList>
    </citation>
    <scope>NUCLEOTIDE SEQUENCE [LARGE SCALE GENOMIC DNA]</scope>
    <source>
        <strain evidence="3">C</strain>
    </source>
</reference>
<dbReference type="RefSeq" id="WP_161825414.1">
    <property type="nucleotide sequence ID" value="NZ_WVIC01000018.1"/>
</dbReference>
<dbReference type="InterPro" id="IPR036397">
    <property type="entry name" value="RNaseH_sf"/>
</dbReference>
<protein>
    <submittedName>
        <fullName evidence="3">IS630 family transposase</fullName>
    </submittedName>
</protein>
<gene>
    <name evidence="3" type="ORF">GS597_10560</name>
</gene>
<keyword evidence="1" id="KW-0812">Transmembrane</keyword>
<dbReference type="InterPro" id="IPR009057">
    <property type="entry name" value="Homeodomain-like_sf"/>
</dbReference>
<accession>A0A8K1ZZG9</accession>
<dbReference type="PANTHER" id="PTHR46564">
    <property type="entry name" value="TRANSPOSASE"/>
    <property type="match status" value="1"/>
</dbReference>
<dbReference type="Gene3D" id="1.10.10.10">
    <property type="entry name" value="Winged helix-like DNA-binding domain superfamily/Winged helix DNA-binding domain"/>
    <property type="match status" value="1"/>
</dbReference>
<keyword evidence="1" id="KW-0472">Membrane</keyword>
<keyword evidence="4" id="KW-1185">Reference proteome</keyword>
<sequence length="314" mass="35630">MKAYTIDLRQKIIDTYESEPISQRELAKRFRVAPSFVVKLLKQYRETGQLAPKSRPGRPRLLDAEQMQVVQDLVEAKNDITLEELCSELHQQFELTVSNSTMCRVMQRLHLTHKKRPLHPNEKETERVQLLRHDYWDELRDVKVEDLVFIDESGVNLGLVRLFAWAFQGQRAYGRQPKRGQNVSIVAGLSLAGVVASAVILGAFDGLTFEAFVATRLVPNLWPGACMVMDNCSIHQGEAIRHLIEGAGAQLVYLPPYSPDFSPIENFWSKVKAILRACGARTYQALANAIEIAFEEVAEVDIINWFSHCCYCTP</sequence>
<dbReference type="GO" id="GO:0003676">
    <property type="term" value="F:nucleic acid binding"/>
    <property type="evidence" value="ECO:0007669"/>
    <property type="project" value="InterPro"/>
</dbReference>
<dbReference type="Gene3D" id="3.30.420.10">
    <property type="entry name" value="Ribonuclease H-like superfamily/Ribonuclease H"/>
    <property type="match status" value="1"/>
</dbReference>
<evidence type="ECO:0000313" key="3">
    <source>
        <dbReference type="EMBL" id="NCJ06943.1"/>
    </source>
</evidence>
<dbReference type="InterPro" id="IPR038717">
    <property type="entry name" value="Tc1-like_DDE_dom"/>
</dbReference>
<evidence type="ECO:0000313" key="4">
    <source>
        <dbReference type="Proteomes" id="UP000607397"/>
    </source>
</evidence>
<proteinExistence type="predicted"/>
<dbReference type="AlphaFoldDB" id="A0A8K1ZZG9"/>
<evidence type="ECO:0000259" key="2">
    <source>
        <dbReference type="Pfam" id="PF13358"/>
    </source>
</evidence>
<evidence type="ECO:0000256" key="1">
    <source>
        <dbReference type="SAM" id="Phobius"/>
    </source>
</evidence>
<comment type="caution">
    <text evidence="3">The sequence shown here is derived from an EMBL/GenBank/DDBJ whole genome shotgun (WGS) entry which is preliminary data.</text>
</comment>
<dbReference type="EMBL" id="WVIC01000018">
    <property type="protein sequence ID" value="NCJ06943.1"/>
    <property type="molecule type" value="Genomic_DNA"/>
</dbReference>
<dbReference type="Pfam" id="PF13358">
    <property type="entry name" value="DDE_3"/>
    <property type="match status" value="1"/>
</dbReference>
<dbReference type="InterPro" id="IPR036388">
    <property type="entry name" value="WH-like_DNA-bd_sf"/>
</dbReference>
<dbReference type="InterPro" id="IPR047655">
    <property type="entry name" value="Transpos_IS630-like"/>
</dbReference>